<dbReference type="SUPFAM" id="SSF117892">
    <property type="entry name" value="Band 7/SPFH domain"/>
    <property type="match status" value="1"/>
</dbReference>
<organism evidence="2">
    <name type="scientific">Calcidiscus leptoporus</name>
    <dbReference type="NCBI Taxonomy" id="127549"/>
    <lineage>
        <taxon>Eukaryota</taxon>
        <taxon>Haptista</taxon>
        <taxon>Haptophyta</taxon>
        <taxon>Prymnesiophyceae</taxon>
        <taxon>Coccolithales</taxon>
        <taxon>Calcidiscaceae</taxon>
        <taxon>Calcidiscus</taxon>
    </lineage>
</organism>
<reference evidence="2" key="1">
    <citation type="submission" date="2021-01" db="EMBL/GenBank/DDBJ databases">
        <authorList>
            <person name="Corre E."/>
            <person name="Pelletier E."/>
            <person name="Niang G."/>
            <person name="Scheremetjew M."/>
            <person name="Finn R."/>
            <person name="Kale V."/>
            <person name="Holt S."/>
            <person name="Cochrane G."/>
            <person name="Meng A."/>
            <person name="Brown T."/>
            <person name="Cohen L."/>
        </authorList>
    </citation>
    <scope>NUCLEOTIDE SEQUENCE</scope>
    <source>
        <strain evidence="2">RCC1130</strain>
    </source>
</reference>
<dbReference type="AlphaFoldDB" id="A0A7S0NMF0"/>
<dbReference type="Gene3D" id="3.30.479.30">
    <property type="entry name" value="Band 7 domain"/>
    <property type="match status" value="1"/>
</dbReference>
<dbReference type="InterPro" id="IPR001107">
    <property type="entry name" value="Band_7"/>
</dbReference>
<dbReference type="InterPro" id="IPR050710">
    <property type="entry name" value="Band7/mec-2_domain"/>
</dbReference>
<name>A0A7S0NMF0_9EUKA</name>
<dbReference type="PANTHER" id="PTHR43327:SF10">
    <property type="entry name" value="STOMATIN-LIKE PROTEIN 2, MITOCHONDRIAL"/>
    <property type="match status" value="1"/>
</dbReference>
<dbReference type="EMBL" id="HBER01000837">
    <property type="protein sequence ID" value="CAD8522892.1"/>
    <property type="molecule type" value="Transcribed_RNA"/>
</dbReference>
<dbReference type="Pfam" id="PF01145">
    <property type="entry name" value="Band_7"/>
    <property type="match status" value="1"/>
</dbReference>
<feature type="domain" description="Band 7" evidence="1">
    <location>
        <begin position="5"/>
        <end position="167"/>
    </location>
</feature>
<dbReference type="InterPro" id="IPR036013">
    <property type="entry name" value="Band_7/SPFH_dom_sf"/>
</dbReference>
<evidence type="ECO:0000259" key="1">
    <source>
        <dbReference type="SMART" id="SM00244"/>
    </source>
</evidence>
<sequence length="303" mass="32835">MSTCFCCACVSNDELAAVESCGQFAGIKEGGCHVLGCAYLGCGYSMKKISTRIQENEVRCETKTSDDVFVTIKVSVQQEVIKENAYDAIYKLTNPHKQIESYVANVVRGEVPKMKLDDVFTQKEELAKACRLDVEAKMKEFGFFIHNVLVTDIEPAAIVKNAMNEKDANRRLREAAVDKGEAEKTLREKKAEADANAVVKAAQADAEAKYLAGQGIARQRSAIIDGLKASLGAAESEISAERVTELLLITQYFDTLEKMSNGKATTVFLPHAPGGLSDLAEQMRNGMMQGAAGAAPMSAAMTR</sequence>
<dbReference type="PANTHER" id="PTHR43327">
    <property type="entry name" value="STOMATIN-LIKE PROTEIN 2, MITOCHONDRIAL"/>
    <property type="match status" value="1"/>
</dbReference>
<dbReference type="CDD" id="cd03407">
    <property type="entry name" value="SPFH_like_u4"/>
    <property type="match status" value="1"/>
</dbReference>
<accession>A0A7S0NMF0</accession>
<evidence type="ECO:0000313" key="2">
    <source>
        <dbReference type="EMBL" id="CAD8522892.1"/>
    </source>
</evidence>
<proteinExistence type="predicted"/>
<dbReference type="SMART" id="SM00244">
    <property type="entry name" value="PHB"/>
    <property type="match status" value="1"/>
</dbReference>
<protein>
    <recommendedName>
        <fullName evidence="1">Band 7 domain-containing protein</fullName>
    </recommendedName>
</protein>
<gene>
    <name evidence="2" type="ORF">CLEP1334_LOCUS464</name>
</gene>